<dbReference type="InterPro" id="IPR032819">
    <property type="entry name" value="TruB_C"/>
</dbReference>
<dbReference type="CDD" id="cd02573">
    <property type="entry name" value="PseudoU_synth_EcTruB"/>
    <property type="match status" value="1"/>
</dbReference>
<comment type="catalytic activity">
    <reaction evidence="1 5">
        <text>uridine(55) in tRNA = pseudouridine(55) in tRNA</text>
        <dbReference type="Rhea" id="RHEA:42532"/>
        <dbReference type="Rhea" id="RHEA-COMP:10101"/>
        <dbReference type="Rhea" id="RHEA-COMP:10102"/>
        <dbReference type="ChEBI" id="CHEBI:65314"/>
        <dbReference type="ChEBI" id="CHEBI:65315"/>
        <dbReference type="EC" id="5.4.99.25"/>
    </reaction>
</comment>
<dbReference type="EMBL" id="AP011112">
    <property type="protein sequence ID" value="BAI70299.1"/>
    <property type="molecule type" value="Genomic_DNA"/>
</dbReference>
<evidence type="ECO:0000256" key="1">
    <source>
        <dbReference type="ARBA" id="ARBA00000385"/>
    </source>
</evidence>
<keyword evidence="3 5" id="KW-0819">tRNA processing</keyword>
<dbReference type="PATRIC" id="fig|608538.5.peg.1870"/>
<feature type="domain" description="tRNA pseudouridylate synthase B C-terminal" evidence="8">
    <location>
        <begin position="171"/>
        <end position="210"/>
    </location>
</feature>
<evidence type="ECO:0000313" key="10">
    <source>
        <dbReference type="Proteomes" id="UP000002574"/>
    </source>
</evidence>
<dbReference type="KEGG" id="hth:HTH_1855"/>
<protein>
    <recommendedName>
        <fullName evidence="5">tRNA pseudouridine synthase B</fullName>
        <ecNumber evidence="5">5.4.99.25</ecNumber>
    </recommendedName>
    <alternativeName>
        <fullName evidence="5">tRNA pseudouridine(55) synthase</fullName>
        <shortName evidence="5">Psi55 synthase</shortName>
    </alternativeName>
    <alternativeName>
        <fullName evidence="5">tRNA pseudouridylate synthase</fullName>
    </alternativeName>
    <alternativeName>
        <fullName evidence="5">tRNA-uridine isomerase</fullName>
    </alternativeName>
</protein>
<dbReference type="AlphaFoldDB" id="D3DKE7"/>
<dbReference type="KEGG" id="hte:Hydth_1838"/>
<evidence type="ECO:0000256" key="3">
    <source>
        <dbReference type="ARBA" id="ARBA00022694"/>
    </source>
</evidence>
<proteinExistence type="inferred from homology"/>
<dbReference type="NCBIfam" id="TIGR00431">
    <property type="entry name" value="TruB"/>
    <property type="match status" value="1"/>
</dbReference>
<keyword evidence="10" id="KW-1185">Reference proteome</keyword>
<dbReference type="GO" id="GO:0031119">
    <property type="term" value="P:tRNA pseudouridine synthesis"/>
    <property type="evidence" value="ECO:0007669"/>
    <property type="project" value="UniProtKB-UniRule"/>
</dbReference>
<dbReference type="OrthoDB" id="9802309at2"/>
<keyword evidence="4 5" id="KW-0413">Isomerase</keyword>
<dbReference type="InterPro" id="IPR020103">
    <property type="entry name" value="PsdUridine_synth_cat_dom_sf"/>
</dbReference>
<organism evidence="9 10">
    <name type="scientific">Hydrogenobacter thermophilus (strain DSM 6534 / IAM 12695 / TK-6)</name>
    <dbReference type="NCBI Taxonomy" id="608538"/>
    <lineage>
        <taxon>Bacteria</taxon>
        <taxon>Pseudomonadati</taxon>
        <taxon>Aquificota</taxon>
        <taxon>Aquificia</taxon>
        <taxon>Aquificales</taxon>
        <taxon>Aquificaceae</taxon>
        <taxon>Hydrogenobacter</taxon>
    </lineage>
</organism>
<evidence type="ECO:0000259" key="8">
    <source>
        <dbReference type="Pfam" id="PF16198"/>
    </source>
</evidence>
<gene>
    <name evidence="5 9" type="primary">truB</name>
    <name evidence="9" type="ordered locus">HTH_1855</name>
</gene>
<dbReference type="SUPFAM" id="SSF55120">
    <property type="entry name" value="Pseudouridine synthase"/>
    <property type="match status" value="1"/>
</dbReference>
<dbReference type="Gene3D" id="2.30.130.10">
    <property type="entry name" value="PUA domain"/>
    <property type="match status" value="1"/>
</dbReference>
<evidence type="ECO:0000313" key="9">
    <source>
        <dbReference type="EMBL" id="BAI70299.1"/>
    </source>
</evidence>
<dbReference type="PANTHER" id="PTHR13767:SF2">
    <property type="entry name" value="PSEUDOURIDYLATE SYNTHASE TRUB1"/>
    <property type="match status" value="1"/>
</dbReference>
<comment type="function">
    <text evidence="5">Responsible for synthesis of pseudouridine from uracil-55 in the psi GC loop of transfer RNAs.</text>
</comment>
<dbReference type="GO" id="GO:0003723">
    <property type="term" value="F:RNA binding"/>
    <property type="evidence" value="ECO:0007669"/>
    <property type="project" value="InterPro"/>
</dbReference>
<dbReference type="CDD" id="cd21152">
    <property type="entry name" value="PUA_TruB_bacterial"/>
    <property type="match status" value="1"/>
</dbReference>
<dbReference type="RefSeq" id="WP_012964479.1">
    <property type="nucleotide sequence ID" value="NC_013799.1"/>
</dbReference>
<dbReference type="eggNOG" id="COG0130">
    <property type="taxonomic scope" value="Bacteria"/>
</dbReference>
<dbReference type="STRING" id="608538.HTH_1855"/>
<dbReference type="InterPro" id="IPR036974">
    <property type="entry name" value="PUA_sf"/>
</dbReference>
<dbReference type="Pfam" id="PF01509">
    <property type="entry name" value="TruB_N"/>
    <property type="match status" value="1"/>
</dbReference>
<dbReference type="Pfam" id="PF09157">
    <property type="entry name" value="TruB-C_2"/>
    <property type="match status" value="1"/>
</dbReference>
<evidence type="ECO:0000256" key="5">
    <source>
        <dbReference type="HAMAP-Rule" id="MF_01080"/>
    </source>
</evidence>
<dbReference type="PANTHER" id="PTHR13767">
    <property type="entry name" value="TRNA-PSEUDOURIDINE SYNTHASE"/>
    <property type="match status" value="1"/>
</dbReference>
<sequence length="288" mass="32297">MVPSVILVDKPKGLTSFSVVEGIKKKFKVKVGHTGTLDPLATGLLILLINEATRYAEFFLKLPKEYITTVKFGEITDTYDAEGKVVEKREIKVSCQDVKKVLQSFLGRILQLPPPHSAKRIEGKRAYKLARKGLHVSLKPVEVSVYKAELVDCEMPYAKFVFCVSAGTYIRSLVHDIGLALGCGAYVEELRRTKIGQFDVQRAITYERLMCLDDLYGVSVPVWEALDFIPAIDLDAKSAKTIKNGLFLYLPSCLEEETFVRLYEGKEFIGIGVIKGNRLKAYRLLPQT</sequence>
<dbReference type="HAMAP" id="MF_01080">
    <property type="entry name" value="TruB_bact"/>
    <property type="match status" value="1"/>
</dbReference>
<evidence type="ECO:0000256" key="2">
    <source>
        <dbReference type="ARBA" id="ARBA00005642"/>
    </source>
</evidence>
<evidence type="ECO:0000256" key="4">
    <source>
        <dbReference type="ARBA" id="ARBA00023235"/>
    </source>
</evidence>
<dbReference type="GO" id="GO:1990481">
    <property type="term" value="P:mRNA pseudouridine synthesis"/>
    <property type="evidence" value="ECO:0007669"/>
    <property type="project" value="TreeGrafter"/>
</dbReference>
<dbReference type="InterPro" id="IPR002501">
    <property type="entry name" value="PsdUridine_synth_N"/>
</dbReference>
<dbReference type="InterPro" id="IPR015240">
    <property type="entry name" value="tRNA_sdUridine_synth_fam1_C"/>
</dbReference>
<feature type="domain" description="tRNA pseudouridine synthase II TruB subfamily 1 C-terminal" evidence="7">
    <location>
        <begin position="230"/>
        <end position="285"/>
    </location>
</feature>
<dbReference type="Proteomes" id="UP000002574">
    <property type="component" value="Chromosome"/>
</dbReference>
<dbReference type="Pfam" id="PF16198">
    <property type="entry name" value="TruB_C_2"/>
    <property type="match status" value="1"/>
</dbReference>
<dbReference type="EC" id="5.4.99.25" evidence="5"/>
<name>D3DKE7_HYDTT</name>
<evidence type="ECO:0000259" key="7">
    <source>
        <dbReference type="Pfam" id="PF09157"/>
    </source>
</evidence>
<dbReference type="InterPro" id="IPR014780">
    <property type="entry name" value="tRNA_psdUridine_synth_TruB"/>
</dbReference>
<dbReference type="Gene3D" id="3.30.2350.10">
    <property type="entry name" value="Pseudouridine synthase"/>
    <property type="match status" value="1"/>
</dbReference>
<evidence type="ECO:0000259" key="6">
    <source>
        <dbReference type="Pfam" id="PF01509"/>
    </source>
</evidence>
<accession>D3DKE7</accession>
<comment type="similarity">
    <text evidence="2 5">Belongs to the pseudouridine synthase TruB family. Type 1 subfamily.</text>
</comment>
<feature type="domain" description="Pseudouridine synthase II N-terminal" evidence="6">
    <location>
        <begin position="29"/>
        <end position="170"/>
    </location>
</feature>
<feature type="active site" description="Nucleophile" evidence="5">
    <location>
        <position position="38"/>
    </location>
</feature>
<reference evidence="9 10" key="1">
    <citation type="journal article" date="2010" name="J. Bacteriol.">
        <title>Complete genome sequence of the thermophilic, obligately chemolithoautotrophic hydrogen-oxidizing bacterium Hydrogenobacter thermophilus TK-6.</title>
        <authorList>
            <person name="Arai H."/>
            <person name="Kanbe H."/>
            <person name="Ishii M."/>
            <person name="Igarashi Y."/>
        </authorList>
    </citation>
    <scope>NUCLEOTIDE SEQUENCE [LARGE SCALE GENOMIC DNA]</scope>
    <source>
        <strain evidence="10">DSM 6534 / IAM 12695 / TK-6 [Tokyo]</strain>
    </source>
</reference>
<dbReference type="GO" id="GO:0160148">
    <property type="term" value="F:tRNA pseudouridine(55) synthase activity"/>
    <property type="evidence" value="ECO:0007669"/>
    <property type="project" value="UniProtKB-EC"/>
</dbReference>